<feature type="region of interest" description="Disordered" evidence="1">
    <location>
        <begin position="1"/>
        <end position="30"/>
    </location>
</feature>
<dbReference type="EMBL" id="JAEHOC010000023">
    <property type="protein sequence ID" value="KAG2431816.1"/>
    <property type="molecule type" value="Genomic_DNA"/>
</dbReference>
<evidence type="ECO:0000259" key="2">
    <source>
        <dbReference type="Pfam" id="PF00149"/>
    </source>
</evidence>
<proteinExistence type="predicted"/>
<dbReference type="NCBIfam" id="TIGR04168">
    <property type="entry name" value="TIGR04168 family protein"/>
    <property type="match status" value="1"/>
</dbReference>
<dbReference type="GO" id="GO:0016787">
    <property type="term" value="F:hydrolase activity"/>
    <property type="evidence" value="ECO:0007669"/>
    <property type="project" value="InterPro"/>
</dbReference>
<dbReference type="Pfam" id="PF00149">
    <property type="entry name" value="Metallophos"/>
    <property type="match status" value="1"/>
</dbReference>
<reference evidence="3" key="1">
    <citation type="journal article" date="2020" name="bioRxiv">
        <title>Comparative genomics of Chlamydomonas.</title>
        <authorList>
            <person name="Craig R.J."/>
            <person name="Hasan A.R."/>
            <person name="Ness R.W."/>
            <person name="Keightley P.D."/>
        </authorList>
    </citation>
    <scope>NUCLEOTIDE SEQUENCE</scope>
    <source>
        <strain evidence="3">SAG 7.73</strain>
    </source>
</reference>
<feature type="region of interest" description="Disordered" evidence="1">
    <location>
        <begin position="467"/>
        <end position="489"/>
    </location>
</feature>
<dbReference type="Gene3D" id="3.60.21.10">
    <property type="match status" value="1"/>
</dbReference>
<protein>
    <recommendedName>
        <fullName evidence="2">Calcineurin-like phosphoesterase domain-containing protein</fullName>
    </recommendedName>
</protein>
<feature type="region of interest" description="Disordered" evidence="1">
    <location>
        <begin position="300"/>
        <end position="365"/>
    </location>
</feature>
<accession>A0A835W0N9</accession>
<dbReference type="Proteomes" id="UP000650467">
    <property type="component" value="Unassembled WGS sequence"/>
</dbReference>
<evidence type="ECO:0000256" key="1">
    <source>
        <dbReference type="SAM" id="MobiDB-lite"/>
    </source>
</evidence>
<comment type="caution">
    <text evidence="3">The sequence shown here is derived from an EMBL/GenBank/DDBJ whole genome shotgun (WGS) entry which is preliminary data.</text>
</comment>
<feature type="compositionally biased region" description="Low complexity" evidence="1">
    <location>
        <begin position="1"/>
        <end position="26"/>
    </location>
</feature>
<gene>
    <name evidence="3" type="ORF">HXX76_009310</name>
</gene>
<dbReference type="OrthoDB" id="3664at2759"/>
<dbReference type="PANTHER" id="PTHR35769:SF2">
    <property type="entry name" value="CALCINEURIN-LIKE METALLO-PHOSPHOESTERASE SUPERFAMILY PROTEIN"/>
    <property type="match status" value="1"/>
</dbReference>
<dbReference type="CDD" id="cd07397">
    <property type="entry name" value="MPP_NostocDevT-like"/>
    <property type="match status" value="1"/>
</dbReference>
<dbReference type="PANTHER" id="PTHR35769">
    <property type="entry name" value="CALCINEURIN-LIKE METALLO-PHOSPHOESTERASE SUPERFAMILY PROTEIN"/>
    <property type="match status" value="1"/>
</dbReference>
<dbReference type="InterPro" id="IPR027629">
    <property type="entry name" value="DevT-like"/>
</dbReference>
<sequence>MSRGAGLRAAAATEAATARPEPAGPAQAPGSLRVAIVGDVHGAWKADREEAALRFLAPDITLLVGDFGNENVELVRQIAALPLRKAVILGNHDAWFTMKGGGAAGARRPAVQQQLSAADLLQAMQRGEGVAPEQDSVRKQLAALGAEHVGYGLMPLDPQAYSVVGARPFSKGGKNFSSIRPFMVSLYGVQSLEESAFRITEVANSAAEEHALIVMGHNGPAGLGSRAWDICGVDWESKAGDHGDPDLQTALANLAACGRRVALVTFGHMHHHLSTRGSLGLGHRLRRMAHIDPKTGTVFLNSATVPRVTNAPPLPTGPHDHHHHDDHDHQEPHKRRLHGSGSGGAAGSAGSSPPTSPKAYGSGRRARMAAKAAAAAARAASAGGGGAAHVDAHPGGSEAATAHHFMFVQMEGGEVVSARDVWVQVTPVEDDEEAEEVMAALTAAAAAAAATAAAAAAAASDGGDADAAAANATTSSSDGESGPAAGVAAAALPPAGPQRVGDFVVHMLRQHEVVRTVAAAEPGKVVKFVWNAYDQVYEPVVLNRRTVGAVGGGAAGEPGAVDTTGAVPGEDGADAAAVVVVDAAEGTKEVVQVEAR</sequence>
<evidence type="ECO:0000313" key="3">
    <source>
        <dbReference type="EMBL" id="KAG2431816.1"/>
    </source>
</evidence>
<dbReference type="AlphaFoldDB" id="A0A835W0N9"/>
<keyword evidence="4" id="KW-1185">Reference proteome</keyword>
<feature type="domain" description="Calcineurin-like phosphoesterase" evidence="2">
    <location>
        <begin position="32"/>
        <end position="271"/>
    </location>
</feature>
<name>A0A835W0N9_CHLIN</name>
<dbReference type="InterPro" id="IPR004843">
    <property type="entry name" value="Calcineurin-like_PHP"/>
</dbReference>
<dbReference type="SUPFAM" id="SSF56300">
    <property type="entry name" value="Metallo-dependent phosphatases"/>
    <property type="match status" value="1"/>
</dbReference>
<organism evidence="3 4">
    <name type="scientific">Chlamydomonas incerta</name>
    <dbReference type="NCBI Taxonomy" id="51695"/>
    <lineage>
        <taxon>Eukaryota</taxon>
        <taxon>Viridiplantae</taxon>
        <taxon>Chlorophyta</taxon>
        <taxon>core chlorophytes</taxon>
        <taxon>Chlorophyceae</taxon>
        <taxon>CS clade</taxon>
        <taxon>Chlamydomonadales</taxon>
        <taxon>Chlamydomonadaceae</taxon>
        <taxon>Chlamydomonas</taxon>
    </lineage>
</organism>
<evidence type="ECO:0000313" key="4">
    <source>
        <dbReference type="Proteomes" id="UP000650467"/>
    </source>
</evidence>
<dbReference type="InterPro" id="IPR029052">
    <property type="entry name" value="Metallo-depent_PP-like"/>
</dbReference>